<dbReference type="GO" id="GO:0051087">
    <property type="term" value="F:protein-folding chaperone binding"/>
    <property type="evidence" value="ECO:0007669"/>
    <property type="project" value="TreeGrafter"/>
</dbReference>
<gene>
    <name evidence="5" type="ORF">MJAP1_001425</name>
</gene>
<keyword evidence="6" id="KW-1185">Reference proteome</keyword>
<dbReference type="SMART" id="SM00271">
    <property type="entry name" value="DnaJ"/>
    <property type="match status" value="1"/>
</dbReference>
<dbReference type="SUPFAM" id="SSF46565">
    <property type="entry name" value="Chaperone J-domain"/>
    <property type="match status" value="1"/>
</dbReference>
<evidence type="ECO:0000256" key="1">
    <source>
        <dbReference type="ARBA" id="ARBA00023186"/>
    </source>
</evidence>
<proteinExistence type="predicted"/>
<dbReference type="EMBL" id="CP119959">
    <property type="protein sequence ID" value="WFD38472.1"/>
    <property type="molecule type" value="Genomic_DNA"/>
</dbReference>
<evidence type="ECO:0000256" key="2">
    <source>
        <dbReference type="SAM" id="MobiDB-lite"/>
    </source>
</evidence>
<dbReference type="CDD" id="cd06257">
    <property type="entry name" value="DnaJ"/>
    <property type="match status" value="1"/>
</dbReference>
<evidence type="ECO:0000259" key="4">
    <source>
        <dbReference type="PROSITE" id="PS50076"/>
    </source>
</evidence>
<feature type="chain" id="PRO_5042273054" description="J domain-containing protein" evidence="3">
    <location>
        <begin position="23"/>
        <end position="363"/>
    </location>
</feature>
<organism evidence="5 6">
    <name type="scientific">Malassezia japonica</name>
    <dbReference type="NCBI Taxonomy" id="223818"/>
    <lineage>
        <taxon>Eukaryota</taxon>
        <taxon>Fungi</taxon>
        <taxon>Dikarya</taxon>
        <taxon>Basidiomycota</taxon>
        <taxon>Ustilaginomycotina</taxon>
        <taxon>Malasseziomycetes</taxon>
        <taxon>Malasseziales</taxon>
        <taxon>Malasseziaceae</taxon>
        <taxon>Malassezia</taxon>
    </lineage>
</organism>
<dbReference type="Gene3D" id="1.10.287.110">
    <property type="entry name" value="DnaJ domain"/>
    <property type="match status" value="1"/>
</dbReference>
<sequence length="363" mass="40411">MGAVQAVVTQVLLWGLWGAAENFGVRMVLQCAYAMPIHVLRLRRPEPKSAAAVSHWHAARMLVAVLYLGYCVSRTLLGMQTNYYTVLHTVPWAPEADIKRQFRHFAKVYHPDKAGYEHEDKFLALRQAYSTLSDPVLRFAYDRFGNDVESWERLSSMNEFMRRGIDALGVLHVQLLFAQALAWVMMRGKSRPTGAGTFWGLLLQAVFAYAQLQLVVSNPLPEWLRVFGGLTAYQVITVSAQNFTPFLLTMEQCTTSLGQLTDTGSWSQFQFGDNVEAAYEPTPEDATNAQIASILQEEPHTLADAKRQIDLLAGAVLQLEQKVVADCAPYVQQEGEESAPQASEKEPESAAEPAPEAVESKSE</sequence>
<dbReference type="Proteomes" id="UP001217754">
    <property type="component" value="Chromosome 2"/>
</dbReference>
<dbReference type="GO" id="GO:0036503">
    <property type="term" value="P:ERAD pathway"/>
    <property type="evidence" value="ECO:0007669"/>
    <property type="project" value="TreeGrafter"/>
</dbReference>
<protein>
    <recommendedName>
        <fullName evidence="4">J domain-containing protein</fullName>
    </recommendedName>
</protein>
<feature type="signal peptide" evidence="3">
    <location>
        <begin position="1"/>
        <end position="22"/>
    </location>
</feature>
<name>A0AAF0J990_9BASI</name>
<dbReference type="GO" id="GO:0005783">
    <property type="term" value="C:endoplasmic reticulum"/>
    <property type="evidence" value="ECO:0007669"/>
    <property type="project" value="TreeGrafter"/>
</dbReference>
<feature type="region of interest" description="Disordered" evidence="2">
    <location>
        <begin position="331"/>
        <end position="363"/>
    </location>
</feature>
<dbReference type="RefSeq" id="XP_060121369.1">
    <property type="nucleotide sequence ID" value="XM_060265386.1"/>
</dbReference>
<dbReference type="InterPro" id="IPR001623">
    <property type="entry name" value="DnaJ_domain"/>
</dbReference>
<dbReference type="GeneID" id="85225074"/>
<accession>A0AAF0J990</accession>
<dbReference type="AlphaFoldDB" id="A0AAF0J990"/>
<evidence type="ECO:0000313" key="6">
    <source>
        <dbReference type="Proteomes" id="UP001217754"/>
    </source>
</evidence>
<dbReference type="InterPro" id="IPR036869">
    <property type="entry name" value="J_dom_sf"/>
</dbReference>
<feature type="domain" description="J" evidence="4">
    <location>
        <begin position="82"/>
        <end position="145"/>
    </location>
</feature>
<keyword evidence="1" id="KW-0143">Chaperone</keyword>
<dbReference type="PANTHER" id="PTHR44360">
    <property type="entry name" value="DNAJ HOMOLOG SUBFAMILY B MEMBER 9"/>
    <property type="match status" value="1"/>
</dbReference>
<evidence type="ECO:0000256" key="3">
    <source>
        <dbReference type="SAM" id="SignalP"/>
    </source>
</evidence>
<dbReference type="PROSITE" id="PS50076">
    <property type="entry name" value="DNAJ_2"/>
    <property type="match status" value="1"/>
</dbReference>
<dbReference type="PANTHER" id="PTHR44360:SF1">
    <property type="entry name" value="DNAJ HOMOLOG SUBFAMILY B MEMBER 9"/>
    <property type="match status" value="1"/>
</dbReference>
<keyword evidence="3" id="KW-0732">Signal</keyword>
<dbReference type="InterPro" id="IPR051948">
    <property type="entry name" value="Hsp70_co-chaperone_J-domain"/>
</dbReference>
<dbReference type="GO" id="GO:0051787">
    <property type="term" value="F:misfolded protein binding"/>
    <property type="evidence" value="ECO:0007669"/>
    <property type="project" value="TreeGrafter"/>
</dbReference>
<reference evidence="5" key="1">
    <citation type="submission" date="2023-03" db="EMBL/GenBank/DDBJ databases">
        <title>Mating type loci evolution in Malassezia.</title>
        <authorList>
            <person name="Coelho M.A."/>
        </authorList>
    </citation>
    <scope>NUCLEOTIDE SEQUENCE</scope>
    <source>
        <strain evidence="5">CBS 9431</strain>
    </source>
</reference>
<evidence type="ECO:0000313" key="5">
    <source>
        <dbReference type="EMBL" id="WFD38472.1"/>
    </source>
</evidence>
<dbReference type="Pfam" id="PF00226">
    <property type="entry name" value="DnaJ"/>
    <property type="match status" value="1"/>
</dbReference>